<evidence type="ECO:0000313" key="1">
    <source>
        <dbReference type="EMBL" id="CAH8359800.1"/>
    </source>
</evidence>
<dbReference type="EMBL" id="CAKOAT010274043">
    <property type="protein sequence ID" value="CAH8359800.1"/>
    <property type="molecule type" value="Genomic_DNA"/>
</dbReference>
<accession>A0ABC8KQT4</accession>
<comment type="caution">
    <text evidence="1">The sequence shown here is derived from an EMBL/GenBank/DDBJ whole genome shotgun (WGS) entry which is preliminary data.</text>
</comment>
<evidence type="ECO:0000313" key="2">
    <source>
        <dbReference type="Proteomes" id="UP001642260"/>
    </source>
</evidence>
<dbReference type="Proteomes" id="UP001642260">
    <property type="component" value="Unassembled WGS sequence"/>
</dbReference>
<gene>
    <name evidence="1" type="ORF">ERUC_LOCUS25556</name>
</gene>
<reference evidence="1 2" key="1">
    <citation type="submission" date="2022-03" db="EMBL/GenBank/DDBJ databases">
        <authorList>
            <person name="Macdonald S."/>
            <person name="Ahmed S."/>
            <person name="Newling K."/>
        </authorList>
    </citation>
    <scope>NUCLEOTIDE SEQUENCE [LARGE SCALE GENOMIC DNA]</scope>
</reference>
<proteinExistence type="predicted"/>
<sequence length="84" mass="9455">MKRSEEPFVKEMGDEAEWRADVAALSCFGSNGEEEVRAVEEVRGMEEMVGEGVGEREGAARIMAEKRRSNGVRRGESEDPRYFV</sequence>
<keyword evidence="2" id="KW-1185">Reference proteome</keyword>
<dbReference type="AlphaFoldDB" id="A0ABC8KQT4"/>
<name>A0ABC8KQT4_ERUVS</name>
<protein>
    <submittedName>
        <fullName evidence="1">Uncharacterized protein</fullName>
    </submittedName>
</protein>
<organism evidence="1 2">
    <name type="scientific">Eruca vesicaria subsp. sativa</name>
    <name type="common">Garden rocket</name>
    <name type="synonym">Eruca sativa</name>
    <dbReference type="NCBI Taxonomy" id="29727"/>
    <lineage>
        <taxon>Eukaryota</taxon>
        <taxon>Viridiplantae</taxon>
        <taxon>Streptophyta</taxon>
        <taxon>Embryophyta</taxon>
        <taxon>Tracheophyta</taxon>
        <taxon>Spermatophyta</taxon>
        <taxon>Magnoliopsida</taxon>
        <taxon>eudicotyledons</taxon>
        <taxon>Gunneridae</taxon>
        <taxon>Pentapetalae</taxon>
        <taxon>rosids</taxon>
        <taxon>malvids</taxon>
        <taxon>Brassicales</taxon>
        <taxon>Brassicaceae</taxon>
        <taxon>Brassiceae</taxon>
        <taxon>Eruca</taxon>
    </lineage>
</organism>